<name>J9G3K4_9ZZZZ</name>
<proteinExistence type="predicted"/>
<feature type="compositionally biased region" description="Polar residues" evidence="1">
    <location>
        <begin position="92"/>
        <end position="101"/>
    </location>
</feature>
<dbReference type="EMBL" id="AMCI01002811">
    <property type="protein sequence ID" value="EJX01797.1"/>
    <property type="molecule type" value="Genomic_DNA"/>
</dbReference>
<feature type="region of interest" description="Disordered" evidence="1">
    <location>
        <begin position="92"/>
        <end position="112"/>
    </location>
</feature>
<dbReference type="PROSITE" id="PS51257">
    <property type="entry name" value="PROKAR_LIPOPROTEIN"/>
    <property type="match status" value="1"/>
</dbReference>
<protein>
    <submittedName>
        <fullName evidence="2">Secreted protein</fullName>
    </submittedName>
</protein>
<accession>J9G3K4</accession>
<evidence type="ECO:0000256" key="1">
    <source>
        <dbReference type="SAM" id="MobiDB-lite"/>
    </source>
</evidence>
<gene>
    <name evidence="2" type="ORF">EVA_10098</name>
</gene>
<reference evidence="2" key="1">
    <citation type="journal article" date="2012" name="PLoS ONE">
        <title>Gene sets for utilization of primary and secondary nutrition supplies in the distal gut of endangered iberian lynx.</title>
        <authorList>
            <person name="Alcaide M."/>
            <person name="Messina E."/>
            <person name="Richter M."/>
            <person name="Bargiela R."/>
            <person name="Peplies J."/>
            <person name="Huws S.A."/>
            <person name="Newbold C.J."/>
            <person name="Golyshin P.N."/>
            <person name="Simon M.A."/>
            <person name="Lopez G."/>
            <person name="Yakimov M.M."/>
            <person name="Ferrer M."/>
        </authorList>
    </citation>
    <scope>NUCLEOTIDE SEQUENCE</scope>
</reference>
<dbReference type="AlphaFoldDB" id="J9G3K4"/>
<comment type="caution">
    <text evidence="2">The sequence shown here is derived from an EMBL/GenBank/DDBJ whole genome shotgun (WGS) entry which is preliminary data.</text>
</comment>
<organism evidence="2">
    <name type="scientific">gut metagenome</name>
    <dbReference type="NCBI Taxonomy" id="749906"/>
    <lineage>
        <taxon>unclassified sequences</taxon>
        <taxon>metagenomes</taxon>
        <taxon>organismal metagenomes</taxon>
    </lineage>
</organism>
<sequence length="112" mass="11989">MPASRIFFNASSAASAFFACSASRFCKISCFFVSASAPEALSANSAVASFISELISRREEFMLSQAARYSFSPVRLIDVLICSSFAIYIPPNTSSISTSFGTGLKRSGLNSR</sequence>
<evidence type="ECO:0000313" key="2">
    <source>
        <dbReference type="EMBL" id="EJX01797.1"/>
    </source>
</evidence>